<organism evidence="3 4">
    <name type="scientific">Alternaria alternata</name>
    <name type="common">Alternaria rot fungus</name>
    <name type="synonym">Torula alternata</name>
    <dbReference type="NCBI Taxonomy" id="5599"/>
    <lineage>
        <taxon>Eukaryota</taxon>
        <taxon>Fungi</taxon>
        <taxon>Dikarya</taxon>
        <taxon>Ascomycota</taxon>
        <taxon>Pezizomycotina</taxon>
        <taxon>Dothideomycetes</taxon>
        <taxon>Pleosporomycetidae</taxon>
        <taxon>Pleosporales</taxon>
        <taxon>Pleosporineae</taxon>
        <taxon>Pleosporaceae</taxon>
        <taxon>Alternaria</taxon>
        <taxon>Alternaria sect. Alternaria</taxon>
        <taxon>Alternaria alternata complex</taxon>
    </lineage>
</organism>
<dbReference type="Proteomes" id="UP000291422">
    <property type="component" value="Unassembled WGS sequence"/>
</dbReference>
<feature type="region of interest" description="Disordered" evidence="1">
    <location>
        <begin position="174"/>
        <end position="193"/>
    </location>
</feature>
<reference evidence="4" key="1">
    <citation type="journal article" date="2019" name="bioRxiv">
        <title>Genomics, evolutionary history and diagnostics of the Alternaria alternata species group including apple and Asian pear pathotypes.</title>
        <authorList>
            <person name="Armitage A.D."/>
            <person name="Cockerton H.M."/>
            <person name="Sreenivasaprasad S."/>
            <person name="Woodhall J.W."/>
            <person name="Lane C.R."/>
            <person name="Harrison R.J."/>
            <person name="Clarkson J.P."/>
        </authorList>
    </citation>
    <scope>NUCLEOTIDE SEQUENCE [LARGE SCALE GENOMIC DNA]</scope>
    <source>
        <strain evidence="4">FERA 1177</strain>
    </source>
</reference>
<evidence type="ECO:0000256" key="2">
    <source>
        <dbReference type="SAM" id="Phobius"/>
    </source>
</evidence>
<gene>
    <name evidence="3" type="ORF">AA0117_g10371</name>
</gene>
<keyword evidence="2" id="KW-0472">Membrane</keyword>
<name>A0A4Q4N4J2_ALTAL</name>
<evidence type="ECO:0000313" key="4">
    <source>
        <dbReference type="Proteomes" id="UP000291422"/>
    </source>
</evidence>
<protein>
    <submittedName>
        <fullName evidence="3">Uncharacterized protein</fullName>
    </submittedName>
</protein>
<keyword evidence="2" id="KW-1133">Transmembrane helix</keyword>
<evidence type="ECO:0000256" key="1">
    <source>
        <dbReference type="SAM" id="MobiDB-lite"/>
    </source>
</evidence>
<dbReference type="AlphaFoldDB" id="A0A4Q4N4J2"/>
<sequence>MKRFAYGYFDQSSKSDTIYILSLPAFRWTKTSFTNYPRRVLMKCNSAGNNQAICTGGQNPDSNAPYNMTDEWSQGVGVIDTTNVALKDGYNASAPLYIAPESVRRIYANRNLFPTGFASQEVKDIFENFNRATPPKKKLTTAIIVVAVIVPIIIIQILRVFCYWSWRKRCRGTASPEERAQEQPPDGPGNSTSSTRWRFGGCFQINNTGGGMQLGPLVILKNLHYNGGDRQGYSV</sequence>
<feature type="transmembrane region" description="Helical" evidence="2">
    <location>
        <begin position="139"/>
        <end position="166"/>
    </location>
</feature>
<dbReference type="EMBL" id="PDXD01000039">
    <property type="protein sequence ID" value="RYN70544.1"/>
    <property type="molecule type" value="Genomic_DNA"/>
</dbReference>
<keyword evidence="2" id="KW-0812">Transmembrane</keyword>
<accession>A0A4Q4N4J2</accession>
<proteinExistence type="predicted"/>
<comment type="caution">
    <text evidence="3">The sequence shown here is derived from an EMBL/GenBank/DDBJ whole genome shotgun (WGS) entry which is preliminary data.</text>
</comment>
<evidence type="ECO:0000313" key="3">
    <source>
        <dbReference type="EMBL" id="RYN70544.1"/>
    </source>
</evidence>